<dbReference type="EMBL" id="JBHRSM010000007">
    <property type="protein sequence ID" value="MFC3085183.1"/>
    <property type="molecule type" value="Genomic_DNA"/>
</dbReference>
<name>A0ABV7DSR8_9RHOB</name>
<reference evidence="3" key="1">
    <citation type="journal article" date="2019" name="Int. J. Syst. Evol. Microbiol.">
        <title>The Global Catalogue of Microorganisms (GCM) 10K type strain sequencing project: providing services to taxonomists for standard genome sequencing and annotation.</title>
        <authorList>
            <consortium name="The Broad Institute Genomics Platform"/>
            <consortium name="The Broad Institute Genome Sequencing Center for Infectious Disease"/>
            <person name="Wu L."/>
            <person name="Ma J."/>
        </authorList>
    </citation>
    <scope>NUCLEOTIDE SEQUENCE [LARGE SCALE GENOMIC DNA]</scope>
    <source>
        <strain evidence="3">KCTC 62102</strain>
    </source>
</reference>
<sequence>MHSLLTSLTILVLAGIAQAEVNDRLAGWDPFAAMTAGAPGD</sequence>
<comment type="caution">
    <text evidence="2">The sequence shown here is derived from an EMBL/GenBank/DDBJ whole genome shotgun (WGS) entry which is preliminary data.</text>
</comment>
<feature type="signal peptide" evidence="1">
    <location>
        <begin position="1"/>
        <end position="19"/>
    </location>
</feature>
<proteinExistence type="predicted"/>
<protein>
    <submittedName>
        <fullName evidence="2">Uncharacterized protein</fullName>
    </submittedName>
</protein>
<accession>A0ABV7DSR8</accession>
<keyword evidence="3" id="KW-1185">Reference proteome</keyword>
<dbReference type="RefSeq" id="WP_277922984.1">
    <property type="nucleotide sequence ID" value="NZ_JAEACP010000025.1"/>
</dbReference>
<evidence type="ECO:0000313" key="2">
    <source>
        <dbReference type="EMBL" id="MFC3085183.1"/>
    </source>
</evidence>
<gene>
    <name evidence="2" type="ORF">ACFOD6_03880</name>
</gene>
<evidence type="ECO:0000313" key="3">
    <source>
        <dbReference type="Proteomes" id="UP001595445"/>
    </source>
</evidence>
<evidence type="ECO:0000256" key="1">
    <source>
        <dbReference type="SAM" id="SignalP"/>
    </source>
</evidence>
<feature type="chain" id="PRO_5047106093" evidence="1">
    <location>
        <begin position="20"/>
        <end position="41"/>
    </location>
</feature>
<dbReference type="Proteomes" id="UP001595445">
    <property type="component" value="Unassembled WGS sequence"/>
</dbReference>
<keyword evidence="1" id="KW-0732">Signal</keyword>
<organism evidence="2 3">
    <name type="scientific">Tabrizicola soli</name>
    <dbReference type="NCBI Taxonomy" id="2185115"/>
    <lineage>
        <taxon>Bacteria</taxon>
        <taxon>Pseudomonadati</taxon>
        <taxon>Pseudomonadota</taxon>
        <taxon>Alphaproteobacteria</taxon>
        <taxon>Rhodobacterales</taxon>
        <taxon>Paracoccaceae</taxon>
        <taxon>Tabrizicola</taxon>
    </lineage>
</organism>